<feature type="transmembrane region" description="Helical" evidence="2">
    <location>
        <begin position="20"/>
        <end position="43"/>
    </location>
</feature>
<feature type="transmembrane region" description="Helical" evidence="2">
    <location>
        <begin position="164"/>
        <end position="192"/>
    </location>
</feature>
<accession>A8NKI8</accession>
<dbReference type="OrthoDB" id="2743740at2759"/>
<sequence length="325" mass="36229">MAPSAAAFLVPTTIHERFGAGLIGALVNAMMYGLTTLQTYIFYLYYPKDSRGNKLLVAVVWVIDSVHTALVSWCIYYYLVTNYDNPEGLKTGHWTLFTSVLCNVIVACIVQSYFTYRIFQLASQRARWWLGGIIGLTVFAHFAFGVETVVFCFIKKDFARLHEFALIAATPFAITAVLSDILIAGSLCVLLHGSRTGFRNTNRLVTMLIIYAINRCILTSVVAVVEVIIFSLRPNAYWYLAIDFVIGKLYANSLLATLNSRMALAKATEINTTSNARFTSEIEFEDRQKRDSRGHVLSLNPESTTSGGDSISEEERSFVLSSKQA</sequence>
<evidence type="ECO:0000259" key="3">
    <source>
        <dbReference type="Pfam" id="PF20152"/>
    </source>
</evidence>
<dbReference type="PANTHER" id="PTHR40465">
    <property type="entry name" value="CHROMOSOME 1, WHOLE GENOME SHOTGUN SEQUENCE"/>
    <property type="match status" value="1"/>
</dbReference>
<dbReference type="OMA" id="PEITYIA"/>
<dbReference type="EMBL" id="AACS02000010">
    <property type="protein sequence ID" value="EAU87439.2"/>
    <property type="molecule type" value="Genomic_DNA"/>
</dbReference>
<evidence type="ECO:0000256" key="2">
    <source>
        <dbReference type="SAM" id="Phobius"/>
    </source>
</evidence>
<feature type="transmembrane region" description="Helical" evidence="2">
    <location>
        <begin position="204"/>
        <end position="230"/>
    </location>
</feature>
<feature type="compositionally biased region" description="Polar residues" evidence="1">
    <location>
        <begin position="300"/>
        <end position="309"/>
    </location>
</feature>
<dbReference type="VEuPathDB" id="FungiDB:CC1G_02198"/>
<dbReference type="Pfam" id="PF20152">
    <property type="entry name" value="DUF6534"/>
    <property type="match status" value="1"/>
</dbReference>
<feature type="transmembrane region" description="Helical" evidence="2">
    <location>
        <begin position="236"/>
        <end position="258"/>
    </location>
</feature>
<dbReference type="InterPro" id="IPR045339">
    <property type="entry name" value="DUF6534"/>
</dbReference>
<feature type="region of interest" description="Disordered" evidence="1">
    <location>
        <begin position="285"/>
        <end position="325"/>
    </location>
</feature>
<comment type="caution">
    <text evidence="4">The sequence shown here is derived from an EMBL/GenBank/DDBJ whole genome shotgun (WGS) entry which is preliminary data.</text>
</comment>
<feature type="domain" description="DUF6534" evidence="3">
    <location>
        <begin position="176"/>
        <end position="262"/>
    </location>
</feature>
<keyword evidence="5" id="KW-1185">Reference proteome</keyword>
<evidence type="ECO:0000256" key="1">
    <source>
        <dbReference type="SAM" id="MobiDB-lite"/>
    </source>
</evidence>
<feature type="transmembrane region" description="Helical" evidence="2">
    <location>
        <begin position="91"/>
        <end position="114"/>
    </location>
</feature>
<evidence type="ECO:0000313" key="4">
    <source>
        <dbReference type="EMBL" id="EAU87439.2"/>
    </source>
</evidence>
<dbReference type="PANTHER" id="PTHR40465:SF1">
    <property type="entry name" value="DUF6534 DOMAIN-CONTAINING PROTEIN"/>
    <property type="match status" value="1"/>
</dbReference>
<feature type="transmembrane region" description="Helical" evidence="2">
    <location>
        <begin position="55"/>
        <end position="79"/>
    </location>
</feature>
<organism evidence="4 5">
    <name type="scientific">Coprinopsis cinerea (strain Okayama-7 / 130 / ATCC MYA-4618 / FGSC 9003)</name>
    <name type="common">Inky cap fungus</name>
    <name type="synonym">Hormographiella aspergillata</name>
    <dbReference type="NCBI Taxonomy" id="240176"/>
    <lineage>
        <taxon>Eukaryota</taxon>
        <taxon>Fungi</taxon>
        <taxon>Dikarya</taxon>
        <taxon>Basidiomycota</taxon>
        <taxon>Agaricomycotina</taxon>
        <taxon>Agaricomycetes</taxon>
        <taxon>Agaricomycetidae</taxon>
        <taxon>Agaricales</taxon>
        <taxon>Agaricineae</taxon>
        <taxon>Psathyrellaceae</taxon>
        <taxon>Coprinopsis</taxon>
    </lineage>
</organism>
<dbReference type="KEGG" id="cci:CC1G_02198"/>
<feature type="transmembrane region" description="Helical" evidence="2">
    <location>
        <begin position="126"/>
        <end position="144"/>
    </location>
</feature>
<evidence type="ECO:0000313" key="5">
    <source>
        <dbReference type="Proteomes" id="UP000001861"/>
    </source>
</evidence>
<name>A8NKI8_COPC7</name>
<reference evidence="4 5" key="1">
    <citation type="journal article" date="2010" name="Proc. Natl. Acad. Sci. U.S.A.">
        <title>Insights into evolution of multicellular fungi from the assembled chromosomes of the mushroom Coprinopsis cinerea (Coprinus cinereus).</title>
        <authorList>
            <person name="Stajich J.E."/>
            <person name="Wilke S.K."/>
            <person name="Ahren D."/>
            <person name="Au C.H."/>
            <person name="Birren B.W."/>
            <person name="Borodovsky M."/>
            <person name="Burns C."/>
            <person name="Canback B."/>
            <person name="Casselton L.A."/>
            <person name="Cheng C.K."/>
            <person name="Deng J."/>
            <person name="Dietrich F.S."/>
            <person name="Fargo D.C."/>
            <person name="Farman M.L."/>
            <person name="Gathman A.C."/>
            <person name="Goldberg J."/>
            <person name="Guigo R."/>
            <person name="Hoegger P.J."/>
            <person name="Hooker J.B."/>
            <person name="Huggins A."/>
            <person name="James T.Y."/>
            <person name="Kamada T."/>
            <person name="Kilaru S."/>
            <person name="Kodira C."/>
            <person name="Kues U."/>
            <person name="Kupfer D."/>
            <person name="Kwan H.S."/>
            <person name="Lomsadze A."/>
            <person name="Li W."/>
            <person name="Lilly W.W."/>
            <person name="Ma L.J."/>
            <person name="Mackey A.J."/>
            <person name="Manning G."/>
            <person name="Martin F."/>
            <person name="Muraguchi H."/>
            <person name="Natvig D.O."/>
            <person name="Palmerini H."/>
            <person name="Ramesh M.A."/>
            <person name="Rehmeyer C.J."/>
            <person name="Roe B.A."/>
            <person name="Shenoy N."/>
            <person name="Stanke M."/>
            <person name="Ter-Hovhannisyan V."/>
            <person name="Tunlid A."/>
            <person name="Velagapudi R."/>
            <person name="Vision T.J."/>
            <person name="Zeng Q."/>
            <person name="Zolan M.E."/>
            <person name="Pukkila P.J."/>
        </authorList>
    </citation>
    <scope>NUCLEOTIDE SEQUENCE [LARGE SCALE GENOMIC DNA]</scope>
    <source>
        <strain evidence="5">Okayama-7 / 130 / ATCC MYA-4618 / FGSC 9003</strain>
    </source>
</reference>
<gene>
    <name evidence="4" type="ORF">CC1G_02198</name>
</gene>
<dbReference type="eggNOG" id="ENOG502SHPB">
    <property type="taxonomic scope" value="Eukaryota"/>
</dbReference>
<keyword evidence="2" id="KW-1133">Transmembrane helix</keyword>
<dbReference type="RefSeq" id="XP_001834462.2">
    <property type="nucleotide sequence ID" value="XM_001834410.2"/>
</dbReference>
<feature type="compositionally biased region" description="Basic and acidic residues" evidence="1">
    <location>
        <begin position="285"/>
        <end position="294"/>
    </location>
</feature>
<dbReference type="AlphaFoldDB" id="A8NKI8"/>
<keyword evidence="2" id="KW-0812">Transmembrane</keyword>
<dbReference type="InParanoid" id="A8NKI8"/>
<dbReference type="Proteomes" id="UP000001861">
    <property type="component" value="Unassembled WGS sequence"/>
</dbReference>
<dbReference type="HOGENOM" id="CLU_046025_5_0_1"/>
<dbReference type="GeneID" id="6010977"/>
<keyword evidence="2" id="KW-0472">Membrane</keyword>
<protein>
    <recommendedName>
        <fullName evidence="3">DUF6534 domain-containing protein</fullName>
    </recommendedName>
</protein>
<proteinExistence type="predicted"/>